<proteinExistence type="predicted"/>
<dbReference type="EMBL" id="RCSS01000058">
    <property type="protein sequence ID" value="RVD93274.1"/>
    <property type="molecule type" value="Genomic_DNA"/>
</dbReference>
<dbReference type="SUPFAM" id="SSF46565">
    <property type="entry name" value="Chaperone J-domain"/>
    <property type="match status" value="1"/>
</dbReference>
<evidence type="ECO:0000256" key="3">
    <source>
        <dbReference type="SAM" id="MobiDB-lite"/>
    </source>
</evidence>
<gene>
    <name evidence="5" type="ORF">TUBRATIS_001930</name>
</gene>
<dbReference type="SMART" id="SM00271">
    <property type="entry name" value="DnaJ"/>
    <property type="match status" value="1"/>
</dbReference>
<dbReference type="CDD" id="cd06257">
    <property type="entry name" value="DnaJ"/>
    <property type="match status" value="1"/>
</dbReference>
<feature type="compositionally biased region" description="Basic and acidic residues" evidence="3">
    <location>
        <begin position="304"/>
        <end position="330"/>
    </location>
</feature>
<dbReference type="Proteomes" id="UP000282876">
    <property type="component" value="Unassembled WGS sequence"/>
</dbReference>
<dbReference type="Gene3D" id="1.10.287.110">
    <property type="entry name" value="DnaJ domain"/>
    <property type="match status" value="1"/>
</dbReference>
<feature type="domain" description="J" evidence="4">
    <location>
        <begin position="341"/>
        <end position="410"/>
    </location>
</feature>
<protein>
    <submittedName>
        <fullName evidence="5">DnaJ subfamily B member 6 isoform X2 like protein</fullName>
    </submittedName>
</protein>
<keyword evidence="1" id="KW-0677">Repeat</keyword>
<dbReference type="PROSITE" id="PS50076">
    <property type="entry name" value="DNAJ_2"/>
    <property type="match status" value="1"/>
</dbReference>
<name>A0A437APZ5_9MICR</name>
<dbReference type="Pfam" id="PF00226">
    <property type="entry name" value="DnaJ"/>
    <property type="match status" value="1"/>
</dbReference>
<evidence type="ECO:0000259" key="4">
    <source>
        <dbReference type="PROSITE" id="PS50076"/>
    </source>
</evidence>
<dbReference type="InterPro" id="IPR036869">
    <property type="entry name" value="J_dom_sf"/>
</dbReference>
<dbReference type="InterPro" id="IPR001623">
    <property type="entry name" value="DnaJ_domain"/>
</dbReference>
<sequence>MLIFILKVLSQNSLDLINEVESKLKLNNPTEAFKLIKQIKETQSISFKITHAKYLYLTGEYEELVNKYSKESDIGIKSLVEKANRAIKLIGKNFTPNLSHLNEIESIYKESFMCKRLANYLIQIYIQNNQFSKAKDIAEMIYSSYPLDRDIKKCYGHVLCLTPFYNKGILILKELQIKEGNLFDLILQKFNSAKTNESYKEIIDQIRNIELYSDFKPSVFYYFKFYTLYFNYVKNMIGQNRSATKEAYELNEVIQENTTFYLLGKSLLLENKTNELNNVINNPKFTDQFKKSALKTEKEMKEKVFQEEEAKRKEKQKEEERKREREEAERRRRTHKHDISGYYEALGIKHTATKDEINRAFKKKCLEINPEKYKNDKDEYERRLKLQMKVNKAKDVLSNEKTRKLYDQGIDNETPQSNDFYSHHNSKGNRVHDVEDIFSAFFGNNDFGGRRSTRRTYYYYYG</sequence>
<dbReference type="AlphaFoldDB" id="A0A437APZ5"/>
<accession>A0A437APZ5</accession>
<evidence type="ECO:0000313" key="6">
    <source>
        <dbReference type="Proteomes" id="UP000282876"/>
    </source>
</evidence>
<comment type="caution">
    <text evidence="5">The sequence shown here is derived from an EMBL/GenBank/DDBJ whole genome shotgun (WGS) entry which is preliminary data.</text>
</comment>
<reference evidence="5 6" key="1">
    <citation type="submission" date="2018-10" db="EMBL/GenBank/DDBJ databases">
        <title>Draft genome sequence of the microsporidian Tubulinosema ratisbonensis.</title>
        <authorList>
            <person name="Polonais V."/>
            <person name="Peyretaillade E."/>
            <person name="Niehus S."/>
            <person name="Wawrzyniak I."/>
            <person name="Franchet A."/>
            <person name="Gaspin C."/>
            <person name="Reichstadt M."/>
            <person name="Belser C."/>
            <person name="Labadie K."/>
            <person name="Delbac F."/>
            <person name="Ferrandon D."/>
        </authorList>
    </citation>
    <scope>NUCLEOTIDE SEQUENCE [LARGE SCALE GENOMIC DNA]</scope>
    <source>
        <strain evidence="5 6">Franzen</strain>
    </source>
</reference>
<evidence type="ECO:0000313" key="5">
    <source>
        <dbReference type="EMBL" id="RVD93274.1"/>
    </source>
</evidence>
<dbReference type="PANTHER" id="PTHR45188">
    <property type="entry name" value="DNAJ PROTEIN P58IPK HOMOLOG"/>
    <property type="match status" value="1"/>
</dbReference>
<dbReference type="VEuPathDB" id="MicrosporidiaDB:TUBRATIS_001930"/>
<dbReference type="OrthoDB" id="2194827at2759"/>
<evidence type="ECO:0000256" key="2">
    <source>
        <dbReference type="ARBA" id="ARBA00022803"/>
    </source>
</evidence>
<feature type="region of interest" description="Disordered" evidence="3">
    <location>
        <begin position="304"/>
        <end position="335"/>
    </location>
</feature>
<keyword evidence="2" id="KW-0802">TPR repeat</keyword>
<dbReference type="STRING" id="291195.A0A437APZ5"/>
<keyword evidence="6" id="KW-1185">Reference proteome</keyword>
<dbReference type="PRINTS" id="PR00625">
    <property type="entry name" value="JDOMAIN"/>
</dbReference>
<organism evidence="5 6">
    <name type="scientific">Tubulinosema ratisbonensis</name>
    <dbReference type="NCBI Taxonomy" id="291195"/>
    <lineage>
        <taxon>Eukaryota</taxon>
        <taxon>Fungi</taxon>
        <taxon>Fungi incertae sedis</taxon>
        <taxon>Microsporidia</taxon>
        <taxon>Tubulinosematoidea</taxon>
        <taxon>Tubulinosematidae</taxon>
        <taxon>Tubulinosema</taxon>
    </lineage>
</organism>
<dbReference type="PANTHER" id="PTHR45188:SF2">
    <property type="entry name" value="DNAJ HOMOLOG SUBFAMILY C MEMBER 7"/>
    <property type="match status" value="1"/>
</dbReference>
<evidence type="ECO:0000256" key="1">
    <source>
        <dbReference type="ARBA" id="ARBA00022737"/>
    </source>
</evidence>